<dbReference type="EC" id="3.1.3.48" evidence="3"/>
<keyword evidence="4" id="KW-1185">Reference proteome</keyword>
<keyword evidence="3" id="KW-0378">Hydrolase</keyword>
<dbReference type="Proteomes" id="UP001589798">
    <property type="component" value="Unassembled WGS sequence"/>
</dbReference>
<proteinExistence type="inferred from homology"/>
<dbReference type="InterPro" id="IPR029021">
    <property type="entry name" value="Prot-tyrosine_phosphatase-like"/>
</dbReference>
<sequence>MKHYRLLAGLPLAALTSVSAWAGTVTDMKVERAAPDKLVVRWSDADPVDVLQADRPDAAPGEARLVSGKDADGRFEATVTPGTRPYFLLRDSRTGTVSRVAERVLPLEQGSNFRDIGGYPAAGGKHVRWGVIFRSGGQPMLTEADVSEIKALGIVNLIDLRSDEERVLAPTRLDGIRYNAVGYSMAPMLAGIGQGVSQAPAAKAAPSDALKGLAEGYRRFPVQLAPQVRLVFDRLLGKEGPVLYNCSAGQDRTGFVSAMVLSALGVQRETIYADYLLSTPSRRPQWELPPITEAQAKGNPIAGMFARFQNDPAHAKPNPLVTADGTPFLANAFAEIDSRYGSAEGYLKQEIGLNDADLASLRSTYLE</sequence>
<dbReference type="Pfam" id="PF13350">
    <property type="entry name" value="Y_phosphatase3"/>
    <property type="match status" value="1"/>
</dbReference>
<feature type="chain" id="PRO_5045258102" evidence="2">
    <location>
        <begin position="23"/>
        <end position="367"/>
    </location>
</feature>
<dbReference type="Gene3D" id="3.90.190.10">
    <property type="entry name" value="Protein tyrosine phosphatase superfamily"/>
    <property type="match status" value="1"/>
</dbReference>
<dbReference type="PANTHER" id="PTHR31126:SF1">
    <property type="entry name" value="TYROSINE SPECIFIC PROTEIN PHOSPHATASES DOMAIN-CONTAINING PROTEIN"/>
    <property type="match status" value="1"/>
</dbReference>
<dbReference type="PANTHER" id="PTHR31126">
    <property type="entry name" value="TYROSINE-PROTEIN PHOSPHATASE"/>
    <property type="match status" value="1"/>
</dbReference>
<dbReference type="SUPFAM" id="SSF52799">
    <property type="entry name" value="(Phosphotyrosine protein) phosphatases II"/>
    <property type="match status" value="1"/>
</dbReference>
<name>A0ABV6CYQ1_9SPHN</name>
<comment type="caution">
    <text evidence="3">The sequence shown here is derived from an EMBL/GenBank/DDBJ whole genome shotgun (WGS) entry which is preliminary data.</text>
</comment>
<keyword evidence="2" id="KW-0732">Signal</keyword>
<comment type="similarity">
    <text evidence="1">Belongs to the protein-tyrosine phosphatase family.</text>
</comment>
<reference evidence="3 4" key="1">
    <citation type="submission" date="2024-09" db="EMBL/GenBank/DDBJ databases">
        <authorList>
            <person name="Sun Q."/>
            <person name="Mori K."/>
        </authorList>
    </citation>
    <scope>NUCLEOTIDE SEQUENCE [LARGE SCALE GENOMIC DNA]</scope>
    <source>
        <strain evidence="3 4">CCM 7706</strain>
    </source>
</reference>
<evidence type="ECO:0000313" key="3">
    <source>
        <dbReference type="EMBL" id="MFC0205512.1"/>
    </source>
</evidence>
<dbReference type="RefSeq" id="WP_379488247.1">
    <property type="nucleotide sequence ID" value="NZ_JBHLWK010000018.1"/>
</dbReference>
<dbReference type="GO" id="GO:0004725">
    <property type="term" value="F:protein tyrosine phosphatase activity"/>
    <property type="evidence" value="ECO:0007669"/>
    <property type="project" value="UniProtKB-EC"/>
</dbReference>
<dbReference type="EMBL" id="JBHLWK010000018">
    <property type="protein sequence ID" value="MFC0205512.1"/>
    <property type="molecule type" value="Genomic_DNA"/>
</dbReference>
<organism evidence="3 4">
    <name type="scientific">Novosphingobium soli</name>
    <dbReference type="NCBI Taxonomy" id="574956"/>
    <lineage>
        <taxon>Bacteria</taxon>
        <taxon>Pseudomonadati</taxon>
        <taxon>Pseudomonadota</taxon>
        <taxon>Alphaproteobacteria</taxon>
        <taxon>Sphingomonadales</taxon>
        <taxon>Sphingomonadaceae</taxon>
        <taxon>Novosphingobium</taxon>
    </lineage>
</organism>
<dbReference type="InterPro" id="IPR026893">
    <property type="entry name" value="Tyr/Ser_Pase_IphP-type"/>
</dbReference>
<evidence type="ECO:0000256" key="1">
    <source>
        <dbReference type="ARBA" id="ARBA00009580"/>
    </source>
</evidence>
<gene>
    <name evidence="3" type="ORF">ACFFJC_14700</name>
</gene>
<feature type="signal peptide" evidence="2">
    <location>
        <begin position="1"/>
        <end position="22"/>
    </location>
</feature>
<evidence type="ECO:0000256" key="2">
    <source>
        <dbReference type="SAM" id="SignalP"/>
    </source>
</evidence>
<accession>A0ABV6CYQ1</accession>
<protein>
    <submittedName>
        <fullName evidence="3">Tyrosine-protein phosphatase</fullName>
        <ecNumber evidence="3">3.1.3.48</ecNumber>
    </submittedName>
</protein>
<evidence type="ECO:0000313" key="4">
    <source>
        <dbReference type="Proteomes" id="UP001589798"/>
    </source>
</evidence>